<name>A0A9P5NRF6_GYMJU</name>
<gene>
    <name evidence="2" type="ORF">CPB84DRAFT_1777368</name>
</gene>
<keyword evidence="3" id="KW-1185">Reference proteome</keyword>
<dbReference type="OrthoDB" id="10314147at2759"/>
<dbReference type="AlphaFoldDB" id="A0A9P5NRF6"/>
<accession>A0A9P5NRF6</accession>
<proteinExistence type="predicted"/>
<keyword evidence="1" id="KW-0472">Membrane</keyword>
<dbReference type="Proteomes" id="UP000724874">
    <property type="component" value="Unassembled WGS sequence"/>
</dbReference>
<keyword evidence="1" id="KW-1133">Transmembrane helix</keyword>
<organism evidence="2 3">
    <name type="scientific">Gymnopilus junonius</name>
    <name type="common">Spectacular rustgill mushroom</name>
    <name type="synonym">Gymnopilus spectabilis subsp. junonius</name>
    <dbReference type="NCBI Taxonomy" id="109634"/>
    <lineage>
        <taxon>Eukaryota</taxon>
        <taxon>Fungi</taxon>
        <taxon>Dikarya</taxon>
        <taxon>Basidiomycota</taxon>
        <taxon>Agaricomycotina</taxon>
        <taxon>Agaricomycetes</taxon>
        <taxon>Agaricomycetidae</taxon>
        <taxon>Agaricales</taxon>
        <taxon>Agaricineae</taxon>
        <taxon>Hymenogastraceae</taxon>
        <taxon>Gymnopilus</taxon>
    </lineage>
</organism>
<reference evidence="2" key="1">
    <citation type="submission" date="2020-11" db="EMBL/GenBank/DDBJ databases">
        <authorList>
            <consortium name="DOE Joint Genome Institute"/>
            <person name="Ahrendt S."/>
            <person name="Riley R."/>
            <person name="Andreopoulos W."/>
            <person name="LaButti K."/>
            <person name="Pangilinan J."/>
            <person name="Ruiz-duenas F.J."/>
            <person name="Barrasa J.M."/>
            <person name="Sanchez-Garcia M."/>
            <person name="Camarero S."/>
            <person name="Miyauchi S."/>
            <person name="Serrano A."/>
            <person name="Linde D."/>
            <person name="Babiker R."/>
            <person name="Drula E."/>
            <person name="Ayuso-Fernandez I."/>
            <person name="Pacheco R."/>
            <person name="Padilla G."/>
            <person name="Ferreira P."/>
            <person name="Barriuso J."/>
            <person name="Kellner H."/>
            <person name="Castanera R."/>
            <person name="Alfaro M."/>
            <person name="Ramirez L."/>
            <person name="Pisabarro A.G."/>
            <person name="Kuo A."/>
            <person name="Tritt A."/>
            <person name="Lipzen A."/>
            <person name="He G."/>
            <person name="Yan M."/>
            <person name="Ng V."/>
            <person name="Cullen D."/>
            <person name="Martin F."/>
            <person name="Rosso M.-N."/>
            <person name="Henrissat B."/>
            <person name="Hibbett D."/>
            <person name="Martinez A.T."/>
            <person name="Grigoriev I.V."/>
        </authorList>
    </citation>
    <scope>NUCLEOTIDE SEQUENCE</scope>
    <source>
        <strain evidence="2">AH 44721</strain>
    </source>
</reference>
<evidence type="ECO:0000313" key="3">
    <source>
        <dbReference type="Proteomes" id="UP000724874"/>
    </source>
</evidence>
<evidence type="ECO:0000256" key="1">
    <source>
        <dbReference type="SAM" id="Phobius"/>
    </source>
</evidence>
<keyword evidence="1" id="KW-0812">Transmembrane</keyword>
<evidence type="ECO:0000313" key="2">
    <source>
        <dbReference type="EMBL" id="KAF8901471.1"/>
    </source>
</evidence>
<dbReference type="EMBL" id="JADNYJ010000041">
    <property type="protein sequence ID" value="KAF8901471.1"/>
    <property type="molecule type" value="Genomic_DNA"/>
</dbReference>
<sequence length="85" mass="9462">MTSPQTLSSQWIVREFLVVACVSYMIVNLFYYLNWSGLHLSSLISQIYLFGIVCATTALFFLSIGLVHAIICRLPSNSNARGGDE</sequence>
<feature type="transmembrane region" description="Helical" evidence="1">
    <location>
        <begin position="12"/>
        <end position="35"/>
    </location>
</feature>
<comment type="caution">
    <text evidence="2">The sequence shown here is derived from an EMBL/GenBank/DDBJ whole genome shotgun (WGS) entry which is preliminary data.</text>
</comment>
<protein>
    <submittedName>
        <fullName evidence="2">Uncharacterized protein</fullName>
    </submittedName>
</protein>
<feature type="transmembrane region" description="Helical" evidence="1">
    <location>
        <begin position="47"/>
        <end position="71"/>
    </location>
</feature>